<dbReference type="InParanoid" id="A0A0C3F9F2"/>
<organism evidence="1 2">
    <name type="scientific">Piloderma croceum (strain F 1598)</name>
    <dbReference type="NCBI Taxonomy" id="765440"/>
    <lineage>
        <taxon>Eukaryota</taxon>
        <taxon>Fungi</taxon>
        <taxon>Dikarya</taxon>
        <taxon>Basidiomycota</taxon>
        <taxon>Agaricomycotina</taxon>
        <taxon>Agaricomycetes</taxon>
        <taxon>Agaricomycetidae</taxon>
        <taxon>Atheliales</taxon>
        <taxon>Atheliaceae</taxon>
        <taxon>Piloderma</taxon>
    </lineage>
</organism>
<dbReference type="Proteomes" id="UP000054166">
    <property type="component" value="Unassembled WGS sequence"/>
</dbReference>
<sequence>MNSVIDLYKDILRAVEDLSTCPYTSEVFSELLAKIQAAIDRLNLEGYANLEHWVAELDKRIGGILLQHLVHIIKVWCAEFDRTDDGDMRRDAPIRETFSKRRGDKRLKEEKVRFDS</sequence>
<reference evidence="1 2" key="1">
    <citation type="submission" date="2014-04" db="EMBL/GenBank/DDBJ databases">
        <authorList>
            <consortium name="DOE Joint Genome Institute"/>
            <person name="Kuo A."/>
            <person name="Tarkka M."/>
            <person name="Buscot F."/>
            <person name="Kohler A."/>
            <person name="Nagy L.G."/>
            <person name="Floudas D."/>
            <person name="Copeland A."/>
            <person name="Barry K.W."/>
            <person name="Cichocki N."/>
            <person name="Veneault-Fourrey C."/>
            <person name="LaButti K."/>
            <person name="Lindquist E.A."/>
            <person name="Lipzen A."/>
            <person name="Lundell T."/>
            <person name="Morin E."/>
            <person name="Murat C."/>
            <person name="Sun H."/>
            <person name="Tunlid A."/>
            <person name="Henrissat B."/>
            <person name="Grigoriev I.V."/>
            <person name="Hibbett D.S."/>
            <person name="Martin F."/>
            <person name="Nordberg H.P."/>
            <person name="Cantor M.N."/>
            <person name="Hua S.X."/>
        </authorList>
    </citation>
    <scope>NUCLEOTIDE SEQUENCE [LARGE SCALE GENOMIC DNA]</scope>
    <source>
        <strain evidence="1 2">F 1598</strain>
    </source>
</reference>
<dbReference type="EMBL" id="KN833035">
    <property type="protein sequence ID" value="KIM76351.1"/>
    <property type="molecule type" value="Genomic_DNA"/>
</dbReference>
<dbReference type="STRING" id="765440.A0A0C3F9F2"/>
<dbReference type="OrthoDB" id="3223042at2759"/>
<dbReference type="AlphaFoldDB" id="A0A0C3F9F2"/>
<accession>A0A0C3F9F2</accession>
<protein>
    <submittedName>
        <fullName evidence="1">Uncharacterized protein</fullName>
    </submittedName>
</protein>
<proteinExistence type="predicted"/>
<reference evidence="2" key="2">
    <citation type="submission" date="2015-01" db="EMBL/GenBank/DDBJ databases">
        <title>Evolutionary Origins and Diversification of the Mycorrhizal Mutualists.</title>
        <authorList>
            <consortium name="DOE Joint Genome Institute"/>
            <consortium name="Mycorrhizal Genomics Consortium"/>
            <person name="Kohler A."/>
            <person name="Kuo A."/>
            <person name="Nagy L.G."/>
            <person name="Floudas D."/>
            <person name="Copeland A."/>
            <person name="Barry K.W."/>
            <person name="Cichocki N."/>
            <person name="Veneault-Fourrey C."/>
            <person name="LaButti K."/>
            <person name="Lindquist E.A."/>
            <person name="Lipzen A."/>
            <person name="Lundell T."/>
            <person name="Morin E."/>
            <person name="Murat C."/>
            <person name="Riley R."/>
            <person name="Ohm R."/>
            <person name="Sun H."/>
            <person name="Tunlid A."/>
            <person name="Henrissat B."/>
            <person name="Grigoriev I.V."/>
            <person name="Hibbett D.S."/>
            <person name="Martin F."/>
        </authorList>
    </citation>
    <scope>NUCLEOTIDE SEQUENCE [LARGE SCALE GENOMIC DNA]</scope>
    <source>
        <strain evidence="2">F 1598</strain>
    </source>
</reference>
<name>A0A0C3F9F2_PILCF</name>
<evidence type="ECO:0000313" key="2">
    <source>
        <dbReference type="Proteomes" id="UP000054166"/>
    </source>
</evidence>
<evidence type="ECO:0000313" key="1">
    <source>
        <dbReference type="EMBL" id="KIM76351.1"/>
    </source>
</evidence>
<gene>
    <name evidence="1" type="ORF">PILCRDRAFT_826340</name>
</gene>
<dbReference type="HOGENOM" id="CLU_169149_0_0_1"/>
<keyword evidence="2" id="KW-1185">Reference proteome</keyword>